<protein>
    <recommendedName>
        <fullName evidence="4">Tryptophan synthase beta chain-like PALP domain-containing protein</fullName>
    </recommendedName>
</protein>
<dbReference type="EMBL" id="JAMWBK010000002">
    <property type="protein sequence ID" value="KAJ8908105.1"/>
    <property type="molecule type" value="Genomic_DNA"/>
</dbReference>
<dbReference type="GO" id="GO:0019148">
    <property type="term" value="F:D-cysteine desulfhydrase activity"/>
    <property type="evidence" value="ECO:0007669"/>
    <property type="project" value="TreeGrafter"/>
</dbReference>
<keyword evidence="3" id="KW-0663">Pyridoxal phosphate</keyword>
<evidence type="ECO:0000256" key="2">
    <source>
        <dbReference type="ARBA" id="ARBA00008639"/>
    </source>
</evidence>
<proteinExistence type="inferred from homology"/>
<evidence type="ECO:0000313" key="5">
    <source>
        <dbReference type="EMBL" id="KAJ8908105.1"/>
    </source>
</evidence>
<name>A0AAV8UZR2_9RHOD</name>
<dbReference type="AlphaFoldDB" id="A0AAV8UZR2"/>
<comment type="cofactor">
    <cofactor evidence="1">
        <name>pyridoxal 5'-phosphate</name>
        <dbReference type="ChEBI" id="CHEBI:597326"/>
    </cofactor>
</comment>
<keyword evidence="6" id="KW-1185">Reference proteome</keyword>
<evidence type="ECO:0000256" key="3">
    <source>
        <dbReference type="ARBA" id="ARBA00022898"/>
    </source>
</evidence>
<comment type="caution">
    <text evidence="5">The sequence shown here is derived from an EMBL/GenBank/DDBJ whole genome shotgun (WGS) entry which is preliminary data.</text>
</comment>
<dbReference type="Gene3D" id="3.40.50.1100">
    <property type="match status" value="2"/>
</dbReference>
<sequence length="448" mass="49080">MNIHPRVLEYEVPEFASRLKDKAPPTKLVLAMVPTPIQRFRMPEEIDGFEIFVKRDDMTGSTLSGNKIRKLEFILADALEKKADTIVTCGGIQSNFCRITALAAKELNMQTHVLLRSPTPSDKRSVGNQGNVFLHKLNGTTMHLVKKQAYLTGLLPKMEILSDQLSSQGLSPYLIAIGGSDTVGLWGYIECWKEMLEQNVPGFITDVVVTIGSGGTAAGLAIGNYLSGSKVKMHAISVCDNAQIFHEHVNEMIEFLGLSNETKSEDILNIIDGYKGRGYALNTKEELDFIKAASGTSGVPTDPVYTGKAVRGMFVELQNQSRTGQGHFSGNKILFVHTGGIFGLYDGQIEPILGDSTVRDLTNGAKKAFRVVAVAEIEVARPGMPDLFERGLCTSSRIAEYTNLFKGELIVVWFNASNNLPSWTYGLRDSRRKLLLPASSTVAYTAKP</sequence>
<dbReference type="InterPro" id="IPR027278">
    <property type="entry name" value="ACCD_DCysDesulf"/>
</dbReference>
<dbReference type="InterPro" id="IPR005966">
    <property type="entry name" value="D-Cys_desShydrase"/>
</dbReference>
<dbReference type="InterPro" id="IPR036052">
    <property type="entry name" value="TrpB-like_PALP_sf"/>
</dbReference>
<organism evidence="5 6">
    <name type="scientific">Rhodosorus marinus</name>
    <dbReference type="NCBI Taxonomy" id="101924"/>
    <lineage>
        <taxon>Eukaryota</taxon>
        <taxon>Rhodophyta</taxon>
        <taxon>Stylonematophyceae</taxon>
        <taxon>Stylonematales</taxon>
        <taxon>Stylonemataceae</taxon>
        <taxon>Rhodosorus</taxon>
    </lineage>
</organism>
<accession>A0AAV8UZR2</accession>
<dbReference type="InterPro" id="IPR001926">
    <property type="entry name" value="TrpB-like_PALP"/>
</dbReference>
<gene>
    <name evidence="5" type="ORF">NDN08_008200</name>
</gene>
<feature type="domain" description="Tryptophan synthase beta chain-like PALP" evidence="4">
    <location>
        <begin position="32"/>
        <end position="339"/>
    </location>
</feature>
<evidence type="ECO:0000256" key="1">
    <source>
        <dbReference type="ARBA" id="ARBA00001933"/>
    </source>
</evidence>
<dbReference type="PANTHER" id="PTHR43780:SF2">
    <property type="entry name" value="1-AMINOCYCLOPROPANE-1-CARBOXYLATE DEAMINASE-RELATED"/>
    <property type="match status" value="1"/>
</dbReference>
<dbReference type="Proteomes" id="UP001157974">
    <property type="component" value="Unassembled WGS sequence"/>
</dbReference>
<dbReference type="PANTHER" id="PTHR43780">
    <property type="entry name" value="1-AMINOCYCLOPROPANE-1-CARBOXYLATE DEAMINASE-RELATED"/>
    <property type="match status" value="1"/>
</dbReference>
<reference evidence="5 6" key="1">
    <citation type="journal article" date="2023" name="Nat. Commun.">
        <title>Origin of minicircular mitochondrial genomes in red algae.</title>
        <authorList>
            <person name="Lee Y."/>
            <person name="Cho C.H."/>
            <person name="Lee Y.M."/>
            <person name="Park S.I."/>
            <person name="Yang J.H."/>
            <person name="West J.A."/>
            <person name="Bhattacharya D."/>
            <person name="Yoon H.S."/>
        </authorList>
    </citation>
    <scope>NUCLEOTIDE SEQUENCE [LARGE SCALE GENOMIC DNA]</scope>
    <source>
        <strain evidence="5 6">CCMP1338</strain>
        <tissue evidence="5">Whole cell</tissue>
    </source>
</reference>
<dbReference type="SUPFAM" id="SSF53686">
    <property type="entry name" value="Tryptophan synthase beta subunit-like PLP-dependent enzymes"/>
    <property type="match status" value="1"/>
</dbReference>
<evidence type="ECO:0000313" key="6">
    <source>
        <dbReference type="Proteomes" id="UP001157974"/>
    </source>
</evidence>
<comment type="similarity">
    <text evidence="2">Belongs to the ACC deaminase/D-cysteine desulfhydrase family.</text>
</comment>
<dbReference type="Pfam" id="PF00291">
    <property type="entry name" value="PALP"/>
    <property type="match status" value="1"/>
</dbReference>
<evidence type="ECO:0000259" key="4">
    <source>
        <dbReference type="Pfam" id="PF00291"/>
    </source>
</evidence>
<dbReference type="NCBIfam" id="TIGR01275">
    <property type="entry name" value="ACC_deam_rel"/>
    <property type="match status" value="1"/>
</dbReference>